<feature type="transmembrane region" description="Helical" evidence="7">
    <location>
        <begin position="170"/>
        <end position="195"/>
    </location>
</feature>
<feature type="transmembrane region" description="Helical" evidence="7">
    <location>
        <begin position="103"/>
        <end position="123"/>
    </location>
</feature>
<feature type="transmembrane region" description="Helical" evidence="7">
    <location>
        <begin position="69"/>
        <end position="96"/>
    </location>
</feature>
<comment type="similarity">
    <text evidence="7">Belongs to the binding-protein-dependent transport system permease family.</text>
</comment>
<dbReference type="OrthoDB" id="308958at2"/>
<feature type="domain" description="ABC transmembrane type-1" evidence="8">
    <location>
        <begin position="65"/>
        <end position="245"/>
    </location>
</feature>
<dbReference type="SUPFAM" id="SSF161098">
    <property type="entry name" value="MetI-like"/>
    <property type="match status" value="1"/>
</dbReference>
<keyword evidence="3" id="KW-1003">Cell membrane</keyword>
<evidence type="ECO:0000256" key="7">
    <source>
        <dbReference type="RuleBase" id="RU363032"/>
    </source>
</evidence>
<evidence type="ECO:0000256" key="1">
    <source>
        <dbReference type="ARBA" id="ARBA00004651"/>
    </source>
</evidence>
<dbReference type="PANTHER" id="PTHR30151">
    <property type="entry name" value="ALKANE SULFONATE ABC TRANSPORTER-RELATED, MEMBRANE SUBUNIT"/>
    <property type="match status" value="1"/>
</dbReference>
<dbReference type="HOGENOM" id="CLU_046113_4_2_9"/>
<dbReference type="RefSeq" id="WP_043031806.1">
    <property type="nucleotide sequence ID" value="NZ_JXSU01000007.1"/>
</dbReference>
<feature type="transmembrane region" description="Helical" evidence="7">
    <location>
        <begin position="129"/>
        <end position="149"/>
    </location>
</feature>
<evidence type="ECO:0000256" key="2">
    <source>
        <dbReference type="ARBA" id="ARBA00022448"/>
    </source>
</evidence>
<sequence length="253" mass="28648">MKISTIKENKTISRLVRKTLIIIFWVFIWEISSLFINNEILLPSPKKVFETLIILEAKKYFWISVFKSILRVITGILISIALGISLGIIAGINVFMEELLEPLIVIIKATPVMSIIIIALVWFKSSSVAIFTSILMCFPIIYTNVLSGIKSVDKKLLEMANLYKVKNKYILTNIYLPSTKPYIISGILMCLGIGWKVSVASEILSTPKYSIGLNLLNAKAILATEELFAWTIVVVLLSLIFEKIFKYYVKKVF</sequence>
<dbReference type="AlphaFoldDB" id="A0A0D1BUD0"/>
<dbReference type="GO" id="GO:0055085">
    <property type="term" value="P:transmembrane transport"/>
    <property type="evidence" value="ECO:0007669"/>
    <property type="project" value="InterPro"/>
</dbReference>
<dbReference type="CDD" id="cd06261">
    <property type="entry name" value="TM_PBP2"/>
    <property type="match status" value="1"/>
</dbReference>
<evidence type="ECO:0000313" key="9">
    <source>
        <dbReference type="EMBL" id="KIS23387.1"/>
    </source>
</evidence>
<proteinExistence type="inferred from homology"/>
<dbReference type="InterPro" id="IPR000515">
    <property type="entry name" value="MetI-like"/>
</dbReference>
<reference evidence="9 10" key="1">
    <citation type="submission" date="2014-06" db="EMBL/GenBank/DDBJ databases">
        <title>Genome characterization of distinct group I Clostridium botulinum lineages.</title>
        <authorList>
            <person name="Giordani F."/>
            <person name="Anselmo A."/>
            <person name="Fillo S."/>
            <person name="Palozzi A.M."/>
            <person name="Fortunato A."/>
            <person name="Gentile B."/>
            <person name="Ciammaruconi A."/>
            <person name="Anniballi F."/>
            <person name="De Medici D."/>
            <person name="Lista F."/>
        </authorList>
    </citation>
    <scope>NUCLEOTIDE SEQUENCE [LARGE SCALE GENOMIC DNA]</scope>
    <source>
        <strain evidence="9 10">B2 450</strain>
    </source>
</reference>
<protein>
    <submittedName>
        <fullName evidence="9">ABC transporter permease</fullName>
    </submittedName>
</protein>
<evidence type="ECO:0000256" key="6">
    <source>
        <dbReference type="ARBA" id="ARBA00023136"/>
    </source>
</evidence>
<keyword evidence="2 7" id="KW-0813">Transport</keyword>
<feature type="transmembrane region" description="Helical" evidence="7">
    <location>
        <begin position="20"/>
        <end position="36"/>
    </location>
</feature>
<evidence type="ECO:0000256" key="3">
    <source>
        <dbReference type="ARBA" id="ARBA00022475"/>
    </source>
</evidence>
<dbReference type="Pfam" id="PF00528">
    <property type="entry name" value="BPD_transp_1"/>
    <property type="match status" value="1"/>
</dbReference>
<dbReference type="PROSITE" id="PS50928">
    <property type="entry name" value="ABC_TM1"/>
    <property type="match status" value="1"/>
</dbReference>
<evidence type="ECO:0000256" key="4">
    <source>
        <dbReference type="ARBA" id="ARBA00022692"/>
    </source>
</evidence>
<evidence type="ECO:0000313" key="10">
    <source>
        <dbReference type="Proteomes" id="UP000032250"/>
    </source>
</evidence>
<feature type="transmembrane region" description="Helical" evidence="7">
    <location>
        <begin position="227"/>
        <end position="245"/>
    </location>
</feature>
<dbReference type="PATRIC" id="fig|1379739.3.peg.1784"/>
<comment type="caution">
    <text evidence="9">The sequence shown here is derived from an EMBL/GenBank/DDBJ whole genome shotgun (WGS) entry which is preliminary data.</text>
</comment>
<evidence type="ECO:0000256" key="5">
    <source>
        <dbReference type="ARBA" id="ARBA00022989"/>
    </source>
</evidence>
<comment type="subcellular location">
    <subcellularLocation>
        <location evidence="1 7">Cell membrane</location>
        <topology evidence="1 7">Multi-pass membrane protein</topology>
    </subcellularLocation>
</comment>
<keyword evidence="4 7" id="KW-0812">Transmembrane</keyword>
<dbReference type="InterPro" id="IPR035906">
    <property type="entry name" value="MetI-like_sf"/>
</dbReference>
<dbReference type="Proteomes" id="UP000032250">
    <property type="component" value="Unassembled WGS sequence"/>
</dbReference>
<dbReference type="EMBL" id="JXSU01000007">
    <property type="protein sequence ID" value="KIS23387.1"/>
    <property type="molecule type" value="Genomic_DNA"/>
</dbReference>
<keyword evidence="5 7" id="KW-1133">Transmembrane helix</keyword>
<accession>A0A0D1BUD0</accession>
<evidence type="ECO:0000259" key="8">
    <source>
        <dbReference type="PROSITE" id="PS50928"/>
    </source>
</evidence>
<dbReference type="PANTHER" id="PTHR30151:SF0">
    <property type="entry name" value="ABC TRANSPORTER PERMEASE PROTEIN MJ0413-RELATED"/>
    <property type="match status" value="1"/>
</dbReference>
<dbReference type="GO" id="GO:0005886">
    <property type="term" value="C:plasma membrane"/>
    <property type="evidence" value="ECO:0007669"/>
    <property type="project" value="UniProtKB-SubCell"/>
</dbReference>
<keyword evidence="6 7" id="KW-0472">Membrane</keyword>
<organism evidence="9 10">
    <name type="scientific">Clostridium botulinum B2 450</name>
    <dbReference type="NCBI Taxonomy" id="1379739"/>
    <lineage>
        <taxon>Bacteria</taxon>
        <taxon>Bacillati</taxon>
        <taxon>Bacillota</taxon>
        <taxon>Clostridia</taxon>
        <taxon>Eubacteriales</taxon>
        <taxon>Clostridiaceae</taxon>
        <taxon>Clostridium</taxon>
    </lineage>
</organism>
<gene>
    <name evidence="9" type="ORF">N495_07220</name>
</gene>
<name>A0A0D1BUD0_CLOBO</name>
<dbReference type="Gene3D" id="1.10.3720.10">
    <property type="entry name" value="MetI-like"/>
    <property type="match status" value="1"/>
</dbReference>